<keyword evidence="1" id="KW-0560">Oxidoreductase</keyword>
<dbReference type="Pfam" id="PF25137">
    <property type="entry name" value="ADH_Fe_C"/>
    <property type="match status" value="1"/>
</dbReference>
<dbReference type="FunFam" id="3.40.50.1970:FF:000003">
    <property type="entry name" value="Alcohol dehydrogenase, iron-containing"/>
    <property type="match status" value="1"/>
</dbReference>
<dbReference type="InterPro" id="IPR039697">
    <property type="entry name" value="Alcohol_dehydrogenase_Fe"/>
</dbReference>
<dbReference type="PANTHER" id="PTHR11496">
    <property type="entry name" value="ALCOHOL DEHYDROGENASE"/>
    <property type="match status" value="1"/>
</dbReference>
<evidence type="ECO:0000259" key="3">
    <source>
        <dbReference type="Pfam" id="PF25137"/>
    </source>
</evidence>
<organism evidence="4 5">
    <name type="scientific">Hominimerdicola aceti</name>
    <dbReference type="NCBI Taxonomy" id="2981726"/>
    <lineage>
        <taxon>Bacteria</taxon>
        <taxon>Bacillati</taxon>
        <taxon>Bacillota</taxon>
        <taxon>Clostridia</taxon>
        <taxon>Eubacteriales</taxon>
        <taxon>Oscillospiraceae</taxon>
        <taxon>Hominimerdicola</taxon>
    </lineage>
</organism>
<dbReference type="InterPro" id="IPR056798">
    <property type="entry name" value="ADH_Fe_C"/>
</dbReference>
<evidence type="ECO:0000313" key="5">
    <source>
        <dbReference type="Proteomes" id="UP001208131"/>
    </source>
</evidence>
<accession>A0AAE3IG89</accession>
<protein>
    <submittedName>
        <fullName evidence="4">Iron-containing alcohol dehydrogenase family protein</fullName>
    </submittedName>
</protein>
<comment type="caution">
    <text evidence="4">The sequence shown here is derived from an EMBL/GenBank/DDBJ whole genome shotgun (WGS) entry which is preliminary data.</text>
</comment>
<name>A0AAE3IG89_9FIRM</name>
<dbReference type="RefSeq" id="WP_267300700.1">
    <property type="nucleotide sequence ID" value="NZ_JAOQJZ010000004.1"/>
</dbReference>
<sequence>MRNIPTDIYIENGAVKNHGGEIAELGKKAMIVTGRHSSAVNGSLDDVKAVLESQGIGYVIYNDIEENPSVETVYTAATAAVKYGVDMFVAVGGGSPMDASKAISMLAKNGIVCENAEFSESESVVKAEKCELPDSIAKVEELLYTPAKLPFYPIVCVPTTCGTGSEATPYSILTSHIKQTKKSIAHKIFPSLALVDYSYLKTSSYSGMKSTCVDALAHMIESRLNTNANAFSRAYAEEGMRLWASCKGCLETDERFAHMTDDEFSTFMQASVLAGMAIAYTGTSIPHGLSYTLTYENGVPHGKAVGVFLSGFLKKYGDSIEAEYVVKQLLDFDDLDAFRDYIRTLFGKLDMSEELWKKDRDGILANPAKLKNYPFELTADVLDDYVRYYNA</sequence>
<dbReference type="InterPro" id="IPR001670">
    <property type="entry name" value="ADH_Fe/GldA"/>
</dbReference>
<dbReference type="Pfam" id="PF00465">
    <property type="entry name" value="Fe-ADH"/>
    <property type="match status" value="1"/>
</dbReference>
<dbReference type="GO" id="GO:0004022">
    <property type="term" value="F:alcohol dehydrogenase (NAD+) activity"/>
    <property type="evidence" value="ECO:0007669"/>
    <property type="project" value="TreeGrafter"/>
</dbReference>
<dbReference type="EMBL" id="JAOQJZ010000004">
    <property type="protein sequence ID" value="MCU6705349.1"/>
    <property type="molecule type" value="Genomic_DNA"/>
</dbReference>
<reference evidence="4 5" key="1">
    <citation type="journal article" date="2021" name="ISME Commun">
        <title>Automated analysis of genomic sequences facilitates high-throughput and comprehensive description of bacteria.</title>
        <authorList>
            <person name="Hitch T.C.A."/>
        </authorList>
    </citation>
    <scope>NUCLEOTIDE SEQUENCE [LARGE SCALE GENOMIC DNA]</scope>
    <source>
        <strain evidence="4 5">Sanger_31</strain>
    </source>
</reference>
<dbReference type="Proteomes" id="UP001208131">
    <property type="component" value="Unassembled WGS sequence"/>
</dbReference>
<dbReference type="Gene3D" id="3.40.50.1970">
    <property type="match status" value="1"/>
</dbReference>
<keyword evidence="5" id="KW-1185">Reference proteome</keyword>
<dbReference type="AlphaFoldDB" id="A0AAE3IG89"/>
<dbReference type="PANTHER" id="PTHR11496:SF103">
    <property type="entry name" value="DEHYDROGENASE, PUTATIVE-RELATED"/>
    <property type="match status" value="1"/>
</dbReference>
<dbReference type="GO" id="GO:0046872">
    <property type="term" value="F:metal ion binding"/>
    <property type="evidence" value="ECO:0007669"/>
    <property type="project" value="InterPro"/>
</dbReference>
<feature type="domain" description="Alcohol dehydrogenase iron-type/glycerol dehydrogenase GldA" evidence="2">
    <location>
        <begin position="5"/>
        <end position="196"/>
    </location>
</feature>
<evidence type="ECO:0000259" key="2">
    <source>
        <dbReference type="Pfam" id="PF00465"/>
    </source>
</evidence>
<dbReference type="CDD" id="cd08181">
    <property type="entry name" value="PPD-like"/>
    <property type="match status" value="1"/>
</dbReference>
<gene>
    <name evidence="4" type="ORF">OCV57_05330</name>
</gene>
<feature type="domain" description="Fe-containing alcohol dehydrogenase-like C-terminal" evidence="3">
    <location>
        <begin position="210"/>
        <end position="353"/>
    </location>
</feature>
<proteinExistence type="predicted"/>
<evidence type="ECO:0000256" key="1">
    <source>
        <dbReference type="ARBA" id="ARBA00023002"/>
    </source>
</evidence>
<evidence type="ECO:0000313" key="4">
    <source>
        <dbReference type="EMBL" id="MCU6705349.1"/>
    </source>
</evidence>
<dbReference type="SUPFAM" id="SSF56796">
    <property type="entry name" value="Dehydroquinate synthase-like"/>
    <property type="match status" value="1"/>
</dbReference>
<dbReference type="Gene3D" id="1.20.1090.10">
    <property type="entry name" value="Dehydroquinate synthase-like - alpha domain"/>
    <property type="match status" value="1"/>
</dbReference>